<accession>A0A4Y2JG99</accession>
<organism evidence="1 2">
    <name type="scientific">Araneus ventricosus</name>
    <name type="common">Orbweaver spider</name>
    <name type="synonym">Epeira ventricosa</name>
    <dbReference type="NCBI Taxonomy" id="182803"/>
    <lineage>
        <taxon>Eukaryota</taxon>
        <taxon>Metazoa</taxon>
        <taxon>Ecdysozoa</taxon>
        <taxon>Arthropoda</taxon>
        <taxon>Chelicerata</taxon>
        <taxon>Arachnida</taxon>
        <taxon>Araneae</taxon>
        <taxon>Araneomorphae</taxon>
        <taxon>Entelegynae</taxon>
        <taxon>Araneoidea</taxon>
        <taxon>Araneidae</taxon>
        <taxon>Araneus</taxon>
    </lineage>
</organism>
<protein>
    <submittedName>
        <fullName evidence="1">Uncharacterized protein</fullName>
    </submittedName>
</protein>
<dbReference type="EMBL" id="BGPR01003513">
    <property type="protein sequence ID" value="GBM89120.1"/>
    <property type="molecule type" value="Genomic_DNA"/>
</dbReference>
<reference evidence="1 2" key="1">
    <citation type="journal article" date="2019" name="Sci. Rep.">
        <title>Orb-weaving spider Araneus ventricosus genome elucidates the spidroin gene catalogue.</title>
        <authorList>
            <person name="Kono N."/>
            <person name="Nakamura H."/>
            <person name="Ohtoshi R."/>
            <person name="Moran D.A.P."/>
            <person name="Shinohara A."/>
            <person name="Yoshida Y."/>
            <person name="Fujiwara M."/>
            <person name="Mori M."/>
            <person name="Tomita M."/>
            <person name="Arakawa K."/>
        </authorList>
    </citation>
    <scope>NUCLEOTIDE SEQUENCE [LARGE SCALE GENOMIC DNA]</scope>
</reference>
<name>A0A4Y2JG99_ARAVE</name>
<dbReference type="AlphaFoldDB" id="A0A4Y2JG99"/>
<proteinExistence type="predicted"/>
<dbReference type="Proteomes" id="UP000499080">
    <property type="component" value="Unassembled WGS sequence"/>
</dbReference>
<evidence type="ECO:0000313" key="2">
    <source>
        <dbReference type="Proteomes" id="UP000499080"/>
    </source>
</evidence>
<evidence type="ECO:0000313" key="1">
    <source>
        <dbReference type="EMBL" id="GBM89120.1"/>
    </source>
</evidence>
<gene>
    <name evidence="1" type="ORF">AVEN_190946_1</name>
</gene>
<comment type="caution">
    <text evidence="1">The sequence shown here is derived from an EMBL/GenBank/DDBJ whole genome shotgun (WGS) entry which is preliminary data.</text>
</comment>
<keyword evidence="2" id="KW-1185">Reference proteome</keyword>
<sequence>MTVLIIFPKFSIKQSIFHLFFSSTHPLPLSILHFEDVWKKSFSAASYSCYMPPEADFRSGIINLVALSIFICDRVDKYWAARLSRASEGTRRRPLIRSPTKRLHTCTLSH</sequence>